<dbReference type="GO" id="GO:0016887">
    <property type="term" value="F:ATP hydrolysis activity"/>
    <property type="evidence" value="ECO:0007669"/>
    <property type="project" value="InterPro"/>
</dbReference>
<name>U2ES00_9BACT</name>
<dbReference type="SUPFAM" id="SSF48019">
    <property type="entry name" value="post-AAA+ oligomerization domain-like"/>
    <property type="match status" value="1"/>
</dbReference>
<dbReference type="Gene3D" id="1.10.8.60">
    <property type="match status" value="1"/>
</dbReference>
<accession>U2ES00</accession>
<evidence type="ECO:0000256" key="1">
    <source>
        <dbReference type="ARBA" id="ARBA00002393"/>
    </source>
</evidence>
<evidence type="ECO:0000259" key="6">
    <source>
        <dbReference type="SMART" id="SM00382"/>
    </source>
</evidence>
<evidence type="ECO:0000313" key="8">
    <source>
        <dbReference type="Proteomes" id="UP000016627"/>
    </source>
</evidence>
<dbReference type="GO" id="GO:0003677">
    <property type="term" value="F:DNA binding"/>
    <property type="evidence" value="ECO:0007669"/>
    <property type="project" value="InterPro"/>
</dbReference>
<dbReference type="InterPro" id="IPR051314">
    <property type="entry name" value="AAA_ATPase_RarA/MGS1/WRNIP1"/>
</dbReference>
<protein>
    <recommendedName>
        <fullName evidence="3">Replication-associated recombination protein A</fullName>
    </recommendedName>
</protein>
<dbReference type="Pfam" id="PF16193">
    <property type="entry name" value="AAA_assoc_2"/>
    <property type="match status" value="1"/>
</dbReference>
<dbReference type="Proteomes" id="UP000016627">
    <property type="component" value="Unassembled WGS sequence"/>
</dbReference>
<sequence>MSSLALMFRPKSLDEICGQKAVKAAFLKFIASNKIPHSIFYGPAGCGKTSFARAVASGANYDFYEFDGGNLKIDDFRKILKNYENALNKPLFFIDEIHRLSKTQQEALLIPMENYKALVIGASTENPFFTLSSGIRSRSMLFEFRPLSSGDFEELLGKIREQISFSIDEEAKEYLFKSSGGDARAMLNLLEFAITLDENVSLENLKTLRQNALKEGAKEDDTHYELASAFIKSLRGSDENAVIYYLARLIDSGESADFIARRMAIFASEDIGNANPNALNLAASTLSAVKEIGFPEARIILAQCAVYLASSPKSNSSYNAINAALRYVQSEEILKIPPYLKNHTKESKDYLYPHDFGGWVEQKYLEKPLVFYKSKDIGFEKTLNEWLEKIRSKGKI</sequence>
<dbReference type="PANTHER" id="PTHR13779">
    <property type="entry name" value="WERNER HELICASE-INTERACTING PROTEIN 1 FAMILY MEMBER"/>
    <property type="match status" value="1"/>
</dbReference>
<gene>
    <name evidence="7" type="ORF">ATCC51562_1049</name>
</gene>
<comment type="caution">
    <text evidence="7">The sequence shown here is derived from an EMBL/GenBank/DDBJ whole genome shotgun (WGS) entry which is preliminary data.</text>
</comment>
<dbReference type="Gene3D" id="3.40.50.300">
    <property type="entry name" value="P-loop containing nucleotide triphosphate hydrolases"/>
    <property type="match status" value="1"/>
</dbReference>
<reference evidence="7 8" key="1">
    <citation type="journal article" date="2013" name="BMC Genomics">
        <title>Comparative genomics of Campylobacter concisus isolates reveals genetic diversity and provides insights into disease association.</title>
        <authorList>
            <person name="Deshpande N.P."/>
            <person name="Kaakoush N.O."/>
            <person name="Wilkins M.R."/>
            <person name="Mitchell H.M."/>
        </authorList>
    </citation>
    <scope>NUCLEOTIDE SEQUENCE [LARGE SCALE GENOMIC DNA]</scope>
    <source>
        <strain evidence="7 8">ATCC 51562</strain>
    </source>
</reference>
<dbReference type="FunFam" id="1.20.272.10:FF:000001">
    <property type="entry name" value="Putative AAA family ATPase"/>
    <property type="match status" value="1"/>
</dbReference>
<dbReference type="eggNOG" id="COG2256">
    <property type="taxonomic scope" value="Bacteria"/>
</dbReference>
<evidence type="ECO:0000256" key="4">
    <source>
        <dbReference type="ARBA" id="ARBA00022741"/>
    </source>
</evidence>
<dbReference type="CDD" id="cd00009">
    <property type="entry name" value="AAA"/>
    <property type="match status" value="1"/>
</dbReference>
<evidence type="ECO:0000313" key="7">
    <source>
        <dbReference type="EMBL" id="ERJ26891.1"/>
    </source>
</evidence>
<dbReference type="InterPro" id="IPR003593">
    <property type="entry name" value="AAA+_ATPase"/>
</dbReference>
<dbReference type="InterPro" id="IPR008921">
    <property type="entry name" value="DNA_pol3_clamp-load_cplx_C"/>
</dbReference>
<dbReference type="GO" id="GO:0017116">
    <property type="term" value="F:single-stranded DNA helicase activity"/>
    <property type="evidence" value="ECO:0007669"/>
    <property type="project" value="TreeGrafter"/>
</dbReference>
<evidence type="ECO:0000256" key="5">
    <source>
        <dbReference type="ARBA" id="ARBA00022840"/>
    </source>
</evidence>
<evidence type="ECO:0000256" key="3">
    <source>
        <dbReference type="ARBA" id="ARBA00020776"/>
    </source>
</evidence>
<dbReference type="Pfam" id="PF12002">
    <property type="entry name" value="MgsA_C"/>
    <property type="match status" value="1"/>
</dbReference>
<dbReference type="InterPro" id="IPR003959">
    <property type="entry name" value="ATPase_AAA_core"/>
</dbReference>
<dbReference type="InterPro" id="IPR032423">
    <property type="entry name" value="AAA_assoc_2"/>
</dbReference>
<proteinExistence type="inferred from homology"/>
<dbReference type="GO" id="GO:0005524">
    <property type="term" value="F:ATP binding"/>
    <property type="evidence" value="ECO:0007669"/>
    <property type="project" value="UniProtKB-KW"/>
</dbReference>
<evidence type="ECO:0000256" key="2">
    <source>
        <dbReference type="ARBA" id="ARBA00008959"/>
    </source>
</evidence>
<dbReference type="SUPFAM" id="SSF52540">
    <property type="entry name" value="P-loop containing nucleoside triphosphate hydrolases"/>
    <property type="match status" value="1"/>
</dbReference>
<dbReference type="Pfam" id="PF00004">
    <property type="entry name" value="AAA"/>
    <property type="match status" value="1"/>
</dbReference>
<keyword evidence="4" id="KW-0547">Nucleotide-binding</keyword>
<dbReference type="EMBL" id="ANNI01000001">
    <property type="protein sequence ID" value="ERJ26891.1"/>
    <property type="molecule type" value="Genomic_DNA"/>
</dbReference>
<dbReference type="GO" id="GO:0006261">
    <property type="term" value="P:DNA-templated DNA replication"/>
    <property type="evidence" value="ECO:0007669"/>
    <property type="project" value="TreeGrafter"/>
</dbReference>
<dbReference type="AlphaFoldDB" id="U2ES00"/>
<feature type="domain" description="AAA+ ATPase" evidence="6">
    <location>
        <begin position="34"/>
        <end position="147"/>
    </location>
</feature>
<dbReference type="Gene3D" id="1.20.272.10">
    <property type="match status" value="1"/>
</dbReference>
<dbReference type="PANTHER" id="PTHR13779:SF7">
    <property type="entry name" value="ATPASE WRNIP1"/>
    <property type="match status" value="1"/>
</dbReference>
<dbReference type="Gene3D" id="1.10.3710.10">
    <property type="entry name" value="DNA polymerase III clamp loader subunits, C-terminal domain"/>
    <property type="match status" value="1"/>
</dbReference>
<keyword evidence="5" id="KW-0067">ATP-binding</keyword>
<dbReference type="CDD" id="cd18139">
    <property type="entry name" value="HLD_clamp_RarA"/>
    <property type="match status" value="1"/>
</dbReference>
<comment type="similarity">
    <text evidence="2">Belongs to the AAA ATPase family. RarA/MGS1/WRNIP1 subfamily.</text>
</comment>
<dbReference type="InterPro" id="IPR021886">
    <property type="entry name" value="MgsA_C"/>
</dbReference>
<dbReference type="GO" id="GO:0000731">
    <property type="term" value="P:DNA synthesis involved in DNA repair"/>
    <property type="evidence" value="ECO:0007669"/>
    <property type="project" value="TreeGrafter"/>
</dbReference>
<dbReference type="SMART" id="SM00382">
    <property type="entry name" value="AAA"/>
    <property type="match status" value="1"/>
</dbReference>
<dbReference type="PATRIC" id="fig|1242969.3.peg.173"/>
<comment type="function">
    <text evidence="1">DNA-dependent ATPase that plays important roles in cellular responses to stalled DNA replication processes.</text>
</comment>
<dbReference type="GO" id="GO:0008047">
    <property type="term" value="F:enzyme activator activity"/>
    <property type="evidence" value="ECO:0007669"/>
    <property type="project" value="TreeGrafter"/>
</dbReference>
<organism evidence="7 8">
    <name type="scientific">Campylobacter concisus ATCC 51562</name>
    <dbReference type="NCBI Taxonomy" id="1242969"/>
    <lineage>
        <taxon>Bacteria</taxon>
        <taxon>Pseudomonadati</taxon>
        <taxon>Campylobacterota</taxon>
        <taxon>Epsilonproteobacteria</taxon>
        <taxon>Campylobacterales</taxon>
        <taxon>Campylobacteraceae</taxon>
        <taxon>Campylobacter</taxon>
    </lineage>
</organism>
<dbReference type="InterPro" id="IPR027417">
    <property type="entry name" value="P-loop_NTPase"/>
</dbReference>